<dbReference type="SUPFAM" id="SSF55469">
    <property type="entry name" value="FMN-dependent nitroreductase-like"/>
    <property type="match status" value="1"/>
</dbReference>
<keyword evidence="3" id="KW-0285">Flavoprotein</keyword>
<reference evidence="9 10" key="1">
    <citation type="submission" date="2017-02" db="EMBL/GenBank/DDBJ databases">
        <authorList>
            <person name="Peterson S.W."/>
        </authorList>
    </citation>
    <scope>NUCLEOTIDE SEQUENCE [LARGE SCALE GENOMIC DNA]</scope>
    <source>
        <strain evidence="9 10">DSM 22899</strain>
    </source>
</reference>
<evidence type="ECO:0000256" key="7">
    <source>
        <dbReference type="ARBA" id="ARBA00023027"/>
    </source>
</evidence>
<dbReference type="Proteomes" id="UP000190541">
    <property type="component" value="Unassembled WGS sequence"/>
</dbReference>
<dbReference type="GO" id="GO:0016491">
    <property type="term" value="F:oxidoreductase activity"/>
    <property type="evidence" value="ECO:0007669"/>
    <property type="project" value="UniProtKB-KW"/>
</dbReference>
<organism evidence="9 10">
    <name type="scientific">Parapedobacter luteus</name>
    <dbReference type="NCBI Taxonomy" id="623280"/>
    <lineage>
        <taxon>Bacteria</taxon>
        <taxon>Pseudomonadati</taxon>
        <taxon>Bacteroidota</taxon>
        <taxon>Sphingobacteriia</taxon>
        <taxon>Sphingobacteriales</taxon>
        <taxon>Sphingobacteriaceae</taxon>
        <taxon>Parapedobacter</taxon>
    </lineage>
</organism>
<evidence type="ECO:0000256" key="4">
    <source>
        <dbReference type="ARBA" id="ARBA00022643"/>
    </source>
</evidence>
<dbReference type="Pfam" id="PF00881">
    <property type="entry name" value="Nitroreductase"/>
    <property type="match status" value="1"/>
</dbReference>
<dbReference type="EMBL" id="FUYS01000003">
    <property type="protein sequence ID" value="SKB49447.1"/>
    <property type="molecule type" value="Genomic_DNA"/>
</dbReference>
<proteinExistence type="inferred from homology"/>
<name>A0A1T5BQF9_9SPHI</name>
<evidence type="ECO:0000256" key="1">
    <source>
        <dbReference type="ARBA" id="ARBA00001917"/>
    </source>
</evidence>
<dbReference type="InterPro" id="IPR026021">
    <property type="entry name" value="YdjA-like"/>
</dbReference>
<accession>A0A1T5BQF9</accession>
<dbReference type="AlphaFoldDB" id="A0A1T5BQF9"/>
<dbReference type="Gene3D" id="3.40.109.10">
    <property type="entry name" value="NADH Oxidase"/>
    <property type="match status" value="1"/>
</dbReference>
<dbReference type="InterPro" id="IPR000415">
    <property type="entry name" value="Nitroreductase-like"/>
</dbReference>
<dbReference type="OrthoDB" id="9804207at2"/>
<keyword evidence="7" id="KW-0520">NAD</keyword>
<evidence type="ECO:0000256" key="3">
    <source>
        <dbReference type="ARBA" id="ARBA00022630"/>
    </source>
</evidence>
<keyword evidence="10" id="KW-1185">Reference proteome</keyword>
<evidence type="ECO:0000259" key="8">
    <source>
        <dbReference type="Pfam" id="PF00881"/>
    </source>
</evidence>
<evidence type="ECO:0000256" key="6">
    <source>
        <dbReference type="ARBA" id="ARBA00023002"/>
    </source>
</evidence>
<dbReference type="CDD" id="cd02135">
    <property type="entry name" value="YdjA-like"/>
    <property type="match status" value="1"/>
</dbReference>
<evidence type="ECO:0000256" key="5">
    <source>
        <dbReference type="ARBA" id="ARBA00022857"/>
    </source>
</evidence>
<comment type="similarity">
    <text evidence="2">Belongs to the nitroreductase family.</text>
</comment>
<comment type="cofactor">
    <cofactor evidence="1">
        <name>FMN</name>
        <dbReference type="ChEBI" id="CHEBI:58210"/>
    </cofactor>
</comment>
<keyword evidence="4" id="KW-0288">FMN</keyword>
<feature type="domain" description="Nitroreductase" evidence="8">
    <location>
        <begin position="14"/>
        <end position="170"/>
    </location>
</feature>
<keyword evidence="5" id="KW-0521">NADP</keyword>
<dbReference type="InterPro" id="IPR029479">
    <property type="entry name" value="Nitroreductase"/>
</dbReference>
<protein>
    <submittedName>
        <fullName evidence="9">Nitroreductase</fullName>
    </submittedName>
</protein>
<keyword evidence="6" id="KW-0560">Oxidoreductase</keyword>
<evidence type="ECO:0000313" key="9">
    <source>
        <dbReference type="EMBL" id="SKB49447.1"/>
    </source>
</evidence>
<dbReference type="InterPro" id="IPR052530">
    <property type="entry name" value="NAD(P)H_nitroreductase"/>
</dbReference>
<sequence>MSFNDFNTIQHIIHHRRSIFPASYVKREITRDTLMQLLDCANAAPTHKLTQPWRFIVFREEGLMRLADQLASLYKAHTPAEQFLQKKYENTREKVLQSGAVIAIVVSYSGAVPQWEELAATACAVQNLWLAASAANIGGYWSSPGAVKHMGGFLQIADNEECLGFFYMGYHEDPARKANRKAVAEKIRWED</sequence>
<evidence type="ECO:0000256" key="2">
    <source>
        <dbReference type="ARBA" id="ARBA00007118"/>
    </source>
</evidence>
<dbReference type="PANTHER" id="PTHR43821:SF1">
    <property type="entry name" value="NAD(P)H NITROREDUCTASE YDJA-RELATED"/>
    <property type="match status" value="1"/>
</dbReference>
<dbReference type="PANTHER" id="PTHR43821">
    <property type="entry name" value="NAD(P)H NITROREDUCTASE YDJA-RELATED"/>
    <property type="match status" value="1"/>
</dbReference>
<gene>
    <name evidence="9" type="ORF">SAMN05660226_01657</name>
</gene>
<evidence type="ECO:0000313" key="10">
    <source>
        <dbReference type="Proteomes" id="UP000190541"/>
    </source>
</evidence>
<dbReference type="STRING" id="623280.SAMN05660226_01657"/>